<name>A0A6A5YBP7_9PEZI</name>
<evidence type="ECO:0000256" key="4">
    <source>
        <dbReference type="PROSITE-ProRule" id="PRU00221"/>
    </source>
</evidence>
<dbReference type="PROSITE" id="PS50082">
    <property type="entry name" value="WD_REPEATS_2"/>
    <property type="match status" value="3"/>
</dbReference>
<dbReference type="InterPro" id="IPR001680">
    <property type="entry name" value="WD40_rpt"/>
</dbReference>
<evidence type="ECO:0000256" key="5">
    <source>
        <dbReference type="SAM" id="MobiDB-lite"/>
    </source>
</evidence>
<dbReference type="AlphaFoldDB" id="A0A6A5YBP7"/>
<dbReference type="SMART" id="SM00320">
    <property type="entry name" value="WD40"/>
    <property type="match status" value="5"/>
</dbReference>
<dbReference type="InterPro" id="IPR019775">
    <property type="entry name" value="WD40_repeat_CS"/>
</dbReference>
<dbReference type="InterPro" id="IPR040132">
    <property type="entry name" value="Tex1/THOC3"/>
</dbReference>
<dbReference type="EMBL" id="ML978715">
    <property type="protein sequence ID" value="KAF2089069.1"/>
    <property type="molecule type" value="Genomic_DNA"/>
</dbReference>
<dbReference type="PROSITE" id="PS00678">
    <property type="entry name" value="WD_REPEATS_1"/>
    <property type="match status" value="1"/>
</dbReference>
<dbReference type="PANTHER" id="PTHR22839:SF0">
    <property type="entry name" value="THO COMPLEX SUBUNIT 3"/>
    <property type="match status" value="1"/>
</dbReference>
<dbReference type="PRINTS" id="PR00320">
    <property type="entry name" value="GPROTEINBRPT"/>
</dbReference>
<sequence>MVGPARPRSLSKAQFSSAFSKQKTTTYSDTTSRSSASHTLRTLAWNPLGTLIATGAGDRTLRIWNPEKTNVKNSTELRGHQGAVERVAWNPAREAELASCGVDGTVRLWDVRSKNSVGEIKVAGEAFTLAWKPDGSELIVGRKDDVLVPISRATLTALPSHRQNVQTNQTFFSWSGEQLFLTTGDGQVKILDYPSMVGCLFSDSIFYNTIHTLNAHTSSCYSIECSPTGAYLAIGGSDALITLWDSTDWICQRTLGAMTGPVRSVSFSHDGSYIVGGSDEGTGLDIAHVETGEYVHRVETNFSAPCVQWHPSRYVLAYSGDPTGLKIVGGIGGL</sequence>
<feature type="repeat" description="WD" evidence="4">
    <location>
        <begin position="213"/>
        <end position="245"/>
    </location>
</feature>
<dbReference type="InterPro" id="IPR020472">
    <property type="entry name" value="WD40_PAC1"/>
</dbReference>
<dbReference type="SUPFAM" id="SSF50978">
    <property type="entry name" value="WD40 repeat-like"/>
    <property type="match status" value="1"/>
</dbReference>
<dbReference type="InterPro" id="IPR015943">
    <property type="entry name" value="WD40/YVTN_repeat-like_dom_sf"/>
</dbReference>
<dbReference type="Proteomes" id="UP000799776">
    <property type="component" value="Unassembled WGS sequence"/>
</dbReference>
<dbReference type="PANTHER" id="PTHR22839">
    <property type="entry name" value="THO COMPLEX SUBUNIT 3 THO3"/>
    <property type="match status" value="1"/>
</dbReference>
<evidence type="ECO:0000256" key="1">
    <source>
        <dbReference type="ARBA" id="ARBA00022574"/>
    </source>
</evidence>
<organism evidence="6 7">
    <name type="scientific">Saccharata proteae CBS 121410</name>
    <dbReference type="NCBI Taxonomy" id="1314787"/>
    <lineage>
        <taxon>Eukaryota</taxon>
        <taxon>Fungi</taxon>
        <taxon>Dikarya</taxon>
        <taxon>Ascomycota</taxon>
        <taxon>Pezizomycotina</taxon>
        <taxon>Dothideomycetes</taxon>
        <taxon>Dothideomycetes incertae sedis</taxon>
        <taxon>Botryosphaeriales</taxon>
        <taxon>Saccharataceae</taxon>
        <taxon>Saccharata</taxon>
    </lineage>
</organism>
<feature type="region of interest" description="Disordered" evidence="5">
    <location>
        <begin position="1"/>
        <end position="33"/>
    </location>
</feature>
<feature type="repeat" description="WD" evidence="4">
    <location>
        <begin position="33"/>
        <end position="74"/>
    </location>
</feature>
<accession>A0A6A5YBP7</accession>
<dbReference type="Pfam" id="PF25174">
    <property type="entry name" value="Beta-prop_THOC3"/>
    <property type="match status" value="1"/>
</dbReference>
<gene>
    <name evidence="6" type="ORF">K490DRAFT_38872</name>
</gene>
<evidence type="ECO:0000256" key="3">
    <source>
        <dbReference type="ARBA" id="ARBA00046343"/>
    </source>
</evidence>
<reference evidence="6" key="1">
    <citation type="journal article" date="2020" name="Stud. Mycol.">
        <title>101 Dothideomycetes genomes: a test case for predicting lifestyles and emergence of pathogens.</title>
        <authorList>
            <person name="Haridas S."/>
            <person name="Albert R."/>
            <person name="Binder M."/>
            <person name="Bloem J."/>
            <person name="Labutti K."/>
            <person name="Salamov A."/>
            <person name="Andreopoulos B."/>
            <person name="Baker S."/>
            <person name="Barry K."/>
            <person name="Bills G."/>
            <person name="Bluhm B."/>
            <person name="Cannon C."/>
            <person name="Castanera R."/>
            <person name="Culley D."/>
            <person name="Daum C."/>
            <person name="Ezra D."/>
            <person name="Gonzalez J."/>
            <person name="Henrissat B."/>
            <person name="Kuo A."/>
            <person name="Liang C."/>
            <person name="Lipzen A."/>
            <person name="Lutzoni F."/>
            <person name="Magnuson J."/>
            <person name="Mondo S."/>
            <person name="Nolan M."/>
            <person name="Ohm R."/>
            <person name="Pangilinan J."/>
            <person name="Park H.-J."/>
            <person name="Ramirez L."/>
            <person name="Alfaro M."/>
            <person name="Sun H."/>
            <person name="Tritt A."/>
            <person name="Yoshinaga Y."/>
            <person name="Zwiers L.-H."/>
            <person name="Turgeon B."/>
            <person name="Goodwin S."/>
            <person name="Spatafora J."/>
            <person name="Crous P."/>
            <person name="Grigoriev I."/>
        </authorList>
    </citation>
    <scope>NUCLEOTIDE SEQUENCE</scope>
    <source>
        <strain evidence="6">CBS 121410</strain>
    </source>
</reference>
<dbReference type="InterPro" id="IPR036322">
    <property type="entry name" value="WD40_repeat_dom_sf"/>
</dbReference>
<dbReference type="GO" id="GO:0006406">
    <property type="term" value="P:mRNA export from nucleus"/>
    <property type="evidence" value="ECO:0007669"/>
    <property type="project" value="InterPro"/>
</dbReference>
<feature type="repeat" description="WD" evidence="4">
    <location>
        <begin position="77"/>
        <end position="119"/>
    </location>
</feature>
<dbReference type="Gene3D" id="2.130.10.10">
    <property type="entry name" value="YVTN repeat-like/Quinoprotein amine dehydrogenase"/>
    <property type="match status" value="2"/>
</dbReference>
<evidence type="ECO:0000313" key="6">
    <source>
        <dbReference type="EMBL" id="KAF2089069.1"/>
    </source>
</evidence>
<feature type="compositionally biased region" description="Low complexity" evidence="5">
    <location>
        <begin position="20"/>
        <end position="33"/>
    </location>
</feature>
<dbReference type="GO" id="GO:0000445">
    <property type="term" value="C:THO complex part of transcription export complex"/>
    <property type="evidence" value="ECO:0007669"/>
    <property type="project" value="TreeGrafter"/>
</dbReference>
<evidence type="ECO:0000256" key="2">
    <source>
        <dbReference type="ARBA" id="ARBA00022737"/>
    </source>
</evidence>
<dbReference type="FunFam" id="2.130.10.10:FF:000870">
    <property type="entry name" value="WD repeat-containing protein"/>
    <property type="match status" value="1"/>
</dbReference>
<protein>
    <submittedName>
        <fullName evidence="6">WD40 repeat-like protein</fullName>
    </submittedName>
</protein>
<dbReference type="PROSITE" id="PS50294">
    <property type="entry name" value="WD_REPEATS_REGION"/>
    <property type="match status" value="3"/>
</dbReference>
<dbReference type="OrthoDB" id="340259at2759"/>
<comment type="similarity">
    <text evidence="3">Belongs to the THOC3 family.</text>
</comment>
<evidence type="ECO:0000313" key="7">
    <source>
        <dbReference type="Proteomes" id="UP000799776"/>
    </source>
</evidence>
<proteinExistence type="inferred from homology"/>
<keyword evidence="2" id="KW-0677">Repeat</keyword>
<keyword evidence="1 4" id="KW-0853">WD repeat</keyword>
<keyword evidence="7" id="KW-1185">Reference proteome</keyword>